<dbReference type="SUPFAM" id="SSF53756">
    <property type="entry name" value="UDP-Glycosyltransferase/glycogen phosphorylase"/>
    <property type="match status" value="1"/>
</dbReference>
<dbReference type="InterPro" id="IPR001296">
    <property type="entry name" value="Glyco_trans_1"/>
</dbReference>
<proteinExistence type="predicted"/>
<organism evidence="3 4">
    <name type="scientific">Pelagicoccus mobilis</name>
    <dbReference type="NCBI Taxonomy" id="415221"/>
    <lineage>
        <taxon>Bacteria</taxon>
        <taxon>Pseudomonadati</taxon>
        <taxon>Verrucomicrobiota</taxon>
        <taxon>Opitutia</taxon>
        <taxon>Puniceicoccales</taxon>
        <taxon>Pelagicoccaceae</taxon>
        <taxon>Pelagicoccus</taxon>
    </lineage>
</organism>
<gene>
    <name evidence="3" type="ORF">JIN87_01070</name>
</gene>
<feature type="domain" description="Glycosyl transferase family 1" evidence="2">
    <location>
        <begin position="179"/>
        <end position="331"/>
    </location>
</feature>
<keyword evidence="1" id="KW-0808">Transferase</keyword>
<dbReference type="Pfam" id="PF00534">
    <property type="entry name" value="Glycos_transf_1"/>
    <property type="match status" value="1"/>
</dbReference>
<comment type="caution">
    <text evidence="3">The sequence shown here is derived from an EMBL/GenBank/DDBJ whole genome shotgun (WGS) entry which is preliminary data.</text>
</comment>
<protein>
    <submittedName>
        <fullName evidence="3">Glycosyltransferase</fullName>
    </submittedName>
</protein>
<dbReference type="GO" id="GO:0016757">
    <property type="term" value="F:glycosyltransferase activity"/>
    <property type="evidence" value="ECO:0007669"/>
    <property type="project" value="InterPro"/>
</dbReference>
<evidence type="ECO:0000313" key="4">
    <source>
        <dbReference type="Proteomes" id="UP000617628"/>
    </source>
</evidence>
<evidence type="ECO:0000313" key="3">
    <source>
        <dbReference type="EMBL" id="MBK1875434.1"/>
    </source>
</evidence>
<dbReference type="RefSeq" id="WP_200353652.1">
    <property type="nucleotide sequence ID" value="NZ_JAENIL010000002.1"/>
</dbReference>
<keyword evidence="4" id="KW-1185">Reference proteome</keyword>
<evidence type="ECO:0000259" key="2">
    <source>
        <dbReference type="Pfam" id="PF00534"/>
    </source>
</evidence>
<dbReference type="EMBL" id="JAENIL010000002">
    <property type="protein sequence ID" value="MBK1875434.1"/>
    <property type="molecule type" value="Genomic_DNA"/>
</dbReference>
<dbReference type="PANTHER" id="PTHR46401">
    <property type="entry name" value="GLYCOSYLTRANSFERASE WBBK-RELATED"/>
    <property type="match status" value="1"/>
</dbReference>
<sequence length="366" mass="41550">MSGRLLFDITKASKQSHYSGVLRVSKCLKERLQQVLGDELIEVVWSDRKQTFRAPSIGKSFVLEPEDVLLTAELFNEYERPGIEAFLSSSACRAFAIFHDAIPLRFPEFTWPHSVQRHPSYMKMLSLFDGVFGVSQHSSIVLEEYWEWLGYEYSPSVKSIQLGADGLFADPMIPESHESEGFDVLMLGIVEKRKGQDLALDACSRLWDDGLEFNLHVVGRANPYFGKDIEKRMKRMAKAGRSIKLHGHVEDYELKRLIPQMDLLLFASRAEGCGLPVLESLWSGLPVLSSKLQPVRENSRFGGCTFFESEDVEDLALKLRRLIDNRNLVSDLRCGIHTKMLPTWSDTAREILDTIGVERTEFAKGS</sequence>
<dbReference type="PANTHER" id="PTHR46401:SF2">
    <property type="entry name" value="GLYCOSYLTRANSFERASE WBBK-RELATED"/>
    <property type="match status" value="1"/>
</dbReference>
<evidence type="ECO:0000256" key="1">
    <source>
        <dbReference type="ARBA" id="ARBA00022679"/>
    </source>
</evidence>
<dbReference type="Gene3D" id="3.40.50.2000">
    <property type="entry name" value="Glycogen Phosphorylase B"/>
    <property type="match status" value="1"/>
</dbReference>
<reference evidence="3" key="1">
    <citation type="submission" date="2021-01" db="EMBL/GenBank/DDBJ databases">
        <title>Modified the classification status of verrucomicrobia.</title>
        <authorList>
            <person name="Feng X."/>
        </authorList>
    </citation>
    <scope>NUCLEOTIDE SEQUENCE</scope>
    <source>
        <strain evidence="3">KCTC 13126</strain>
    </source>
</reference>
<dbReference type="Proteomes" id="UP000617628">
    <property type="component" value="Unassembled WGS sequence"/>
</dbReference>
<accession>A0A934VPD8</accession>
<dbReference type="AlphaFoldDB" id="A0A934VPD8"/>
<name>A0A934VPD8_9BACT</name>